<sequence length="166" mass="18031">MTRAPHHVPRHLQADWTFKYGADRMARCCRNIPASLTHAFTRKQQHAAPSSPCAGESRVPAPDTGDEMREQLEVGQMLFVADGGVGVGAVREVNENGVVVNIQNAGDFTLPLEAVRDVHSGKVVLNLERLDAPVLEALRHVHDAEYPAYAAIDPTDGTPDGTPRVH</sequence>
<evidence type="ECO:0008006" key="3">
    <source>
        <dbReference type="Google" id="ProtNLM"/>
    </source>
</evidence>
<evidence type="ECO:0000256" key="1">
    <source>
        <dbReference type="SAM" id="MobiDB-lite"/>
    </source>
</evidence>
<name>A0A6J4KPU4_9GAMM</name>
<gene>
    <name evidence="2" type="ORF">AVDCRST_MAG71-706</name>
</gene>
<reference evidence="2" key="1">
    <citation type="submission" date="2020-02" db="EMBL/GenBank/DDBJ databases">
        <authorList>
            <person name="Meier V. D."/>
        </authorList>
    </citation>
    <scope>NUCLEOTIDE SEQUENCE</scope>
    <source>
        <strain evidence="2">AVDCRST_MAG71</strain>
    </source>
</reference>
<evidence type="ECO:0000313" key="2">
    <source>
        <dbReference type="EMBL" id="CAA9311581.1"/>
    </source>
</evidence>
<accession>A0A6J4KPU4</accession>
<proteinExistence type="predicted"/>
<feature type="region of interest" description="Disordered" evidence="1">
    <location>
        <begin position="43"/>
        <end position="65"/>
    </location>
</feature>
<protein>
    <recommendedName>
        <fullName evidence="3">DUF2171 domain-containing protein</fullName>
    </recommendedName>
</protein>
<dbReference type="AlphaFoldDB" id="A0A6J4KPU4"/>
<organism evidence="2">
    <name type="scientific">uncultured Lysobacter sp</name>
    <dbReference type="NCBI Taxonomy" id="271060"/>
    <lineage>
        <taxon>Bacteria</taxon>
        <taxon>Pseudomonadati</taxon>
        <taxon>Pseudomonadota</taxon>
        <taxon>Gammaproteobacteria</taxon>
        <taxon>Lysobacterales</taxon>
        <taxon>Lysobacteraceae</taxon>
        <taxon>Lysobacter</taxon>
        <taxon>environmental samples</taxon>
    </lineage>
</organism>
<dbReference type="EMBL" id="CADCUA010000216">
    <property type="protein sequence ID" value="CAA9311581.1"/>
    <property type="molecule type" value="Genomic_DNA"/>
</dbReference>